<dbReference type="InterPro" id="IPR019644">
    <property type="entry name" value="DUF2508"/>
</dbReference>
<proteinExistence type="predicted"/>
<dbReference type="RefSeq" id="WP_029286411.1">
    <property type="nucleotide sequence ID" value="NZ_CANLZQ010000021.1"/>
</dbReference>
<name>A0A084GJF3_METID</name>
<protein>
    <recommendedName>
        <fullName evidence="3">DUF2508 family protein</fullName>
    </recommendedName>
</protein>
<dbReference type="AlphaFoldDB" id="A0A084GJF3"/>
<reference evidence="1 2" key="1">
    <citation type="journal article" date="2005" name="Int. J. Syst. Evol. Microbiol.">
        <title>Bacillus cibi sp. nov., isolated from jeotgal, a traditional Korean fermented seafood.</title>
        <authorList>
            <person name="Yoon J.H."/>
            <person name="Lee C.H."/>
            <person name="Oh T.K."/>
        </authorList>
    </citation>
    <scope>NUCLEOTIDE SEQUENCE [LARGE SCALE GENOMIC DNA]</scope>
    <source>
        <strain evidence="1 2">DSM 16189</strain>
    </source>
</reference>
<organism evidence="1 2">
    <name type="scientific">Metabacillus indicus</name>
    <name type="common">Bacillus indicus</name>
    <dbReference type="NCBI Taxonomy" id="246786"/>
    <lineage>
        <taxon>Bacteria</taxon>
        <taxon>Bacillati</taxon>
        <taxon>Bacillota</taxon>
        <taxon>Bacilli</taxon>
        <taxon>Bacillales</taxon>
        <taxon>Bacillaceae</taxon>
        <taxon>Metabacillus</taxon>
    </lineage>
</organism>
<dbReference type="STRING" id="246786.GS18_0219935"/>
<sequence>MFFRRKGWLRKEYDQLLIDDLLHMKSEWNHRKQLVDKSVEPSPEILYELKVSQSKYFFLLREAKKRNITIGKK</sequence>
<evidence type="ECO:0000313" key="1">
    <source>
        <dbReference type="EMBL" id="KEZ47465.1"/>
    </source>
</evidence>
<gene>
    <name evidence="1" type="ORF">GS18_0219935</name>
</gene>
<dbReference type="OrthoDB" id="2166610at2"/>
<comment type="caution">
    <text evidence="1">The sequence shown here is derived from an EMBL/GenBank/DDBJ whole genome shotgun (WGS) entry which is preliminary data.</text>
</comment>
<dbReference type="Proteomes" id="UP000028549">
    <property type="component" value="Unassembled WGS sequence"/>
</dbReference>
<dbReference type="EMBL" id="JNVC02000022">
    <property type="protein sequence ID" value="KEZ47465.1"/>
    <property type="molecule type" value="Genomic_DNA"/>
</dbReference>
<dbReference type="Pfam" id="PF10704">
    <property type="entry name" value="DUF2508"/>
    <property type="match status" value="1"/>
</dbReference>
<evidence type="ECO:0000313" key="2">
    <source>
        <dbReference type="Proteomes" id="UP000028549"/>
    </source>
</evidence>
<evidence type="ECO:0008006" key="3">
    <source>
        <dbReference type="Google" id="ProtNLM"/>
    </source>
</evidence>
<keyword evidence="2" id="KW-1185">Reference proteome</keyword>
<accession>A0A084GJF3</accession>